<feature type="compositionally biased region" description="Basic and acidic residues" evidence="2">
    <location>
        <begin position="109"/>
        <end position="120"/>
    </location>
</feature>
<feature type="compositionally biased region" description="Low complexity" evidence="2">
    <location>
        <begin position="210"/>
        <end position="227"/>
    </location>
</feature>
<feature type="region of interest" description="Disordered" evidence="2">
    <location>
        <begin position="1106"/>
        <end position="1127"/>
    </location>
</feature>
<dbReference type="OrthoDB" id="331341at2759"/>
<accession>A0A086KFA6</accession>
<keyword evidence="1" id="KW-0175">Coiled coil</keyword>
<feature type="compositionally biased region" description="Basic and acidic residues" evidence="2">
    <location>
        <begin position="947"/>
        <end position="961"/>
    </location>
</feature>
<feature type="compositionally biased region" description="Polar residues" evidence="2">
    <location>
        <begin position="976"/>
        <end position="992"/>
    </location>
</feature>
<feature type="region of interest" description="Disordered" evidence="2">
    <location>
        <begin position="813"/>
        <end position="839"/>
    </location>
</feature>
<feature type="region of interest" description="Disordered" evidence="2">
    <location>
        <begin position="354"/>
        <end position="383"/>
    </location>
</feature>
<dbReference type="SMART" id="SM00444">
    <property type="entry name" value="GYF"/>
    <property type="match status" value="1"/>
</dbReference>
<evidence type="ECO:0000256" key="1">
    <source>
        <dbReference type="SAM" id="Coils"/>
    </source>
</evidence>
<dbReference type="InterPro" id="IPR003169">
    <property type="entry name" value="GYF"/>
</dbReference>
<feature type="domain" description="GYF" evidence="3">
    <location>
        <begin position="846"/>
        <end position="895"/>
    </location>
</feature>
<proteinExistence type="predicted"/>
<feature type="compositionally biased region" description="Basic and acidic residues" evidence="2">
    <location>
        <begin position="1017"/>
        <end position="1026"/>
    </location>
</feature>
<protein>
    <submittedName>
        <fullName evidence="4">GYF domain-containing protein</fullName>
    </submittedName>
</protein>
<feature type="region of interest" description="Disordered" evidence="2">
    <location>
        <begin position="73"/>
        <end position="153"/>
    </location>
</feature>
<comment type="caution">
    <text evidence="4">The sequence shown here is derived from an EMBL/GenBank/DDBJ whole genome shotgun (WGS) entry which is preliminary data.</text>
</comment>
<evidence type="ECO:0000259" key="3">
    <source>
        <dbReference type="PROSITE" id="PS50829"/>
    </source>
</evidence>
<feature type="compositionally biased region" description="Basic and acidic residues" evidence="2">
    <location>
        <begin position="409"/>
        <end position="425"/>
    </location>
</feature>
<sequence>MRPSQKLAAAAQAKRSNNPPDQPLPCLSGKPRSSARHQRRTNSMSLLEESLTPPKASSVQLLHALPTNIKAKAANRVSFEQPQLAVDKGGRSIPRDRTDKLSSSASNRGEPRGADDKHFPYYDTESEDEKQKERFQERSMESDWLEEQRKSITDQQRRFQALVDRLRLREGDVHLAPSVRNNVLSKLQDAIPSPASLVCSSQESGVDMWSPSSFSHASSFPSSPNAAKKAEDDPALDPTWTHASTLVRRLQQVHAQREELERWEREQRRLQQEQRREFLEKQRDREKKEWEEQMARQIAANKEVQKELDERLKRTKTKGDVASPSPQTQIKKLLSEKPPDALIGLVKEAQAKGEEMFPAVPPREQKTRRDVKGAKRVVQPHPGITLHVQSLQICWWRPDSSTRQRRPRREGAQEGNSPEKNEARDTSPGPEDEDGEASARSSSDSSSSDEDVGASGGDAAAAVCRRQGDESGSKRCLKPPATVVPGAVNYCLVARYAEEDESGGADVPVFTTAWYSARVALSQPKKKDEQRGAGAGKGRGGADAKGQGGFAGRDPAKQGEQREVEATSQTGGQLALGRRATVAAAYLGKALGQQAGKAGEEKAAEARKEGGDAKEEDESQAPRKPVLTVVKEACVINADITLPQLTTLQAMRVNENCLVLQIWRYEKQLRSGGKRVESRSTGPATEDPGGPGLEKKRRGRPEVEHSAPTRYRHHVEEVGRVRVLLEDPRVYDKSQSVFTITPVQVLKVAHNAQFRFGQASVGLSAAAKGFTGAECKLPSGRHVHSKRLSLAATAITSSGTLYAFITSTTRKAAPLTSASRTQEMRGGRQGRHALRDTQDPGLRKEMLQWKYVDDFKVLQGPFSSQQMLDWIRAGYFEEDAPICPADETCRLQPLRLVVGKIRQDAEEFRRKSHAFDSSKVEKGNENSPGSRRGSPLSYERPASPSPEGRRREEDRKKGGDKRLHKSPNAGDKPESASRNGTSFAITVTTTADSEPARTPVSSGKQSPKCSAPATSGEGKRELDEKVQPTGLPRGKGAEVQSVMKLLEEATNCLSRISSHRMSNYLRYTVADRAAELPPMQVASSVETPPTMRNSLVFSPGGAVPAMPESSRWDAHANPANGRYGSPVSQQRHSQIRGKMQALEQMFGRSALREACAVYIQAAVRGWLQRLRLWRTYQAEVAAATAALAEWEAQQVGSGSISHAHVSCPGLSGNLTPFPDHNERQFPTYGSPRPADSRDLCTPPPQLGVYNSEGIWGRGTSLSHGADAGTSTGYTNAWPSFSPQPLAAPSTVAMDVHPYTGWSSNTLAACAGSPLESGSHAGSWRTQTGHPEGYGAFGRNHDTSAGVGEWGQSVSQGGSFLSYTQLAAERGIGPSYGDAFHLP</sequence>
<reference evidence="4 5" key="1">
    <citation type="submission" date="2014-03" db="EMBL/GenBank/DDBJ databases">
        <authorList>
            <person name="Sibley D."/>
            <person name="Venepally P."/>
            <person name="Karamycheva S."/>
            <person name="Hadjithomas M."/>
            <person name="Khan A."/>
            <person name="Brunk B."/>
            <person name="Roos D."/>
            <person name="Caler E."/>
            <person name="Lorenzi H."/>
        </authorList>
    </citation>
    <scope>NUCLEOTIDE SEQUENCE [LARGE SCALE GENOMIC DNA]</scope>
    <source>
        <strain evidence="5">p89</strain>
    </source>
</reference>
<evidence type="ECO:0000313" key="5">
    <source>
        <dbReference type="Proteomes" id="UP000028828"/>
    </source>
</evidence>
<dbReference type="InterPro" id="IPR035445">
    <property type="entry name" value="GYF-like_dom_sf"/>
</dbReference>
<gene>
    <name evidence="4" type="ORF">TGP89_224610</name>
</gene>
<evidence type="ECO:0000256" key="2">
    <source>
        <dbReference type="SAM" id="MobiDB-lite"/>
    </source>
</evidence>
<dbReference type="Pfam" id="PF02213">
    <property type="entry name" value="GYF"/>
    <property type="match status" value="1"/>
</dbReference>
<feature type="coiled-coil region" evidence="1">
    <location>
        <begin position="246"/>
        <end position="307"/>
    </location>
</feature>
<feature type="compositionally biased region" description="Basic and acidic residues" evidence="2">
    <location>
        <begin position="363"/>
        <end position="373"/>
    </location>
</feature>
<dbReference type="PROSITE" id="PS50829">
    <property type="entry name" value="GYF"/>
    <property type="match status" value="1"/>
</dbReference>
<feature type="region of interest" description="Disordered" evidence="2">
    <location>
        <begin position="1"/>
        <end position="57"/>
    </location>
</feature>
<feature type="compositionally biased region" description="Basic and acidic residues" evidence="2">
    <location>
        <begin position="129"/>
        <end position="153"/>
    </location>
</feature>
<dbReference type="PROSITE" id="PS50096">
    <property type="entry name" value="IQ"/>
    <property type="match status" value="1"/>
</dbReference>
<feature type="region of interest" description="Disordered" evidence="2">
    <location>
        <begin position="400"/>
        <end position="480"/>
    </location>
</feature>
<organism evidence="4 5">
    <name type="scientific">Toxoplasma gondii p89</name>
    <dbReference type="NCBI Taxonomy" id="943119"/>
    <lineage>
        <taxon>Eukaryota</taxon>
        <taxon>Sar</taxon>
        <taxon>Alveolata</taxon>
        <taxon>Apicomplexa</taxon>
        <taxon>Conoidasida</taxon>
        <taxon>Coccidia</taxon>
        <taxon>Eucoccidiorida</taxon>
        <taxon>Eimeriorina</taxon>
        <taxon>Sarcocystidae</taxon>
        <taxon>Toxoplasma</taxon>
    </lineage>
</organism>
<feature type="region of interest" description="Disordered" evidence="2">
    <location>
        <begin position="205"/>
        <end position="238"/>
    </location>
</feature>
<feature type="region of interest" description="Disordered" evidence="2">
    <location>
        <begin position="909"/>
        <end position="1034"/>
    </location>
</feature>
<feature type="compositionally biased region" description="Basic and acidic residues" evidence="2">
    <location>
        <begin position="598"/>
        <end position="613"/>
    </location>
</feature>
<feature type="region of interest" description="Disordered" evidence="2">
    <location>
        <begin position="594"/>
        <end position="624"/>
    </location>
</feature>
<feature type="region of interest" description="Disordered" evidence="2">
    <location>
        <begin position="672"/>
        <end position="712"/>
    </location>
</feature>
<feature type="region of interest" description="Disordered" evidence="2">
    <location>
        <begin position="522"/>
        <end position="572"/>
    </location>
</feature>
<evidence type="ECO:0000313" key="4">
    <source>
        <dbReference type="EMBL" id="KFG43074.1"/>
    </source>
</evidence>
<feature type="compositionally biased region" description="Polar residues" evidence="2">
    <location>
        <begin position="999"/>
        <end position="1008"/>
    </location>
</feature>
<dbReference type="EMBL" id="AEYI02000972">
    <property type="protein sequence ID" value="KFG43074.1"/>
    <property type="molecule type" value="Genomic_DNA"/>
</dbReference>
<dbReference type="SUPFAM" id="SSF55277">
    <property type="entry name" value="GYF domain"/>
    <property type="match status" value="1"/>
</dbReference>
<feature type="compositionally biased region" description="Gly residues" evidence="2">
    <location>
        <begin position="533"/>
        <end position="551"/>
    </location>
</feature>
<dbReference type="VEuPathDB" id="ToxoDB:TGP89_224610"/>
<name>A0A086KFA6_TOXGO</name>
<feature type="compositionally biased region" description="Basic and acidic residues" evidence="2">
    <location>
        <begin position="554"/>
        <end position="565"/>
    </location>
</feature>
<dbReference type="Gene3D" id="3.30.1490.40">
    <property type="match status" value="1"/>
</dbReference>
<dbReference type="Proteomes" id="UP000028828">
    <property type="component" value="Unassembled WGS sequence"/>
</dbReference>
<feature type="compositionally biased region" description="Basic and acidic residues" evidence="2">
    <location>
        <begin position="909"/>
        <end position="924"/>
    </location>
</feature>
<feature type="compositionally biased region" description="Basic and acidic residues" evidence="2">
    <location>
        <begin position="88"/>
        <end position="100"/>
    </location>
</feature>